<keyword evidence="3 6" id="KW-0560">Oxidoreductase</keyword>
<evidence type="ECO:0000313" key="7">
    <source>
        <dbReference type="EMBL" id="TMW65601.1"/>
    </source>
</evidence>
<keyword evidence="6" id="KW-0503">Monooxygenase</keyword>
<dbReference type="EMBL" id="SPLM01000037">
    <property type="protein sequence ID" value="TMW65601.1"/>
    <property type="molecule type" value="Genomic_DNA"/>
</dbReference>
<evidence type="ECO:0000256" key="2">
    <source>
        <dbReference type="ARBA" id="ARBA00022723"/>
    </source>
</evidence>
<accession>A0A8K1CL28</accession>
<keyword evidence="5 6" id="KW-0349">Heme</keyword>
<dbReference type="PANTHER" id="PTHR24296">
    <property type="entry name" value="CYTOCHROME P450"/>
    <property type="match status" value="1"/>
</dbReference>
<evidence type="ECO:0000256" key="5">
    <source>
        <dbReference type="PIRSR" id="PIRSR602401-1"/>
    </source>
</evidence>
<comment type="similarity">
    <text evidence="1 6">Belongs to the cytochrome P450 family.</text>
</comment>
<dbReference type="GO" id="GO:0004497">
    <property type="term" value="F:monooxygenase activity"/>
    <property type="evidence" value="ECO:0007669"/>
    <property type="project" value="UniProtKB-KW"/>
</dbReference>
<dbReference type="Pfam" id="PF00067">
    <property type="entry name" value="p450"/>
    <property type="match status" value="1"/>
</dbReference>
<keyword evidence="2 5" id="KW-0479">Metal-binding</keyword>
<dbReference type="InterPro" id="IPR001128">
    <property type="entry name" value="Cyt_P450"/>
</dbReference>
<dbReference type="GO" id="GO:0020037">
    <property type="term" value="F:heme binding"/>
    <property type="evidence" value="ECO:0007669"/>
    <property type="project" value="InterPro"/>
</dbReference>
<gene>
    <name evidence="7" type="ORF">Poli38472_008243</name>
</gene>
<dbReference type="PRINTS" id="PR00463">
    <property type="entry name" value="EP450I"/>
</dbReference>
<dbReference type="InterPro" id="IPR017972">
    <property type="entry name" value="Cyt_P450_CS"/>
</dbReference>
<comment type="caution">
    <text evidence="7">The sequence shown here is derived from an EMBL/GenBank/DDBJ whole genome shotgun (WGS) entry which is preliminary data.</text>
</comment>
<evidence type="ECO:0000256" key="1">
    <source>
        <dbReference type="ARBA" id="ARBA00010617"/>
    </source>
</evidence>
<dbReference type="InterPro" id="IPR036396">
    <property type="entry name" value="Cyt_P450_sf"/>
</dbReference>
<dbReference type="PRINTS" id="PR00385">
    <property type="entry name" value="P450"/>
</dbReference>
<sequence length="524" mass="59690">MNILSQLEEPNVSLLAGTALAVLAVGGLTMRSTKSKNAPAKPRKIHKPLTTLPILGNSLDAIRTAERFHDWLLEESLRVKHEPWSFKIIGEEETLILTSPEMIEEVTSAQFEKFIKGRYQIDLTSSFFGMGVVSADGERWYHQRKTVVRFFSAKVLDAFMRHSVNKNIHRVYSIMDDTVAKNDSIDLKRMFHDFTVETFAEMGLGVELNCLGAEKVHPFQEGLEAAGKVVSLRFRRPEWAWKLQSWLNFGEEAVLTSNMKTVRKWLHEVVAQAVQSCIDKKKSGETTSQVGKSIIELFMDHSEDDLAGLSQEDLAEFVLTLIVGARDTTADALTWFFHLLGKHPEVEKKIREEMATQLGDVVNDKDVYLTTEHTKHLVYMEAALKEAMRMYPPIPFTFREAAEDAVICGDIFIRKGQKVVIPQYTLARSPIHWGPDADQFRPERWIDPETGRVKQESAYKFFNFSAGPRMCAGMSLAYLELRLLTANLLKRYRFEMDPNNDGSYDMAVTLYMHHPLMAKPIPLQ</sequence>
<comment type="cofactor">
    <cofactor evidence="5">
        <name>heme</name>
        <dbReference type="ChEBI" id="CHEBI:30413"/>
    </cofactor>
</comment>
<dbReference type="PROSITE" id="PS00086">
    <property type="entry name" value="CYTOCHROME_P450"/>
    <property type="match status" value="1"/>
</dbReference>
<dbReference type="GO" id="GO:0016705">
    <property type="term" value="F:oxidoreductase activity, acting on paired donors, with incorporation or reduction of molecular oxygen"/>
    <property type="evidence" value="ECO:0007669"/>
    <property type="project" value="InterPro"/>
</dbReference>
<evidence type="ECO:0000313" key="8">
    <source>
        <dbReference type="Proteomes" id="UP000794436"/>
    </source>
</evidence>
<dbReference type="SUPFAM" id="SSF48264">
    <property type="entry name" value="Cytochrome P450"/>
    <property type="match status" value="1"/>
</dbReference>
<dbReference type="OrthoDB" id="45342at2759"/>
<keyword evidence="4 5" id="KW-0408">Iron</keyword>
<evidence type="ECO:0000256" key="6">
    <source>
        <dbReference type="RuleBase" id="RU000461"/>
    </source>
</evidence>
<dbReference type="AlphaFoldDB" id="A0A8K1CL28"/>
<dbReference type="InterPro" id="IPR002401">
    <property type="entry name" value="Cyt_P450_E_grp-I"/>
</dbReference>
<dbReference type="GO" id="GO:0006629">
    <property type="term" value="P:lipid metabolic process"/>
    <property type="evidence" value="ECO:0007669"/>
    <property type="project" value="UniProtKB-ARBA"/>
</dbReference>
<keyword evidence="8" id="KW-1185">Reference proteome</keyword>
<proteinExistence type="inferred from homology"/>
<protein>
    <recommendedName>
        <fullName evidence="9">Cytochrome P450</fullName>
    </recommendedName>
</protein>
<dbReference type="Gene3D" id="1.10.630.10">
    <property type="entry name" value="Cytochrome P450"/>
    <property type="match status" value="1"/>
</dbReference>
<feature type="binding site" description="axial binding residue" evidence="5">
    <location>
        <position position="471"/>
    </location>
    <ligand>
        <name>heme</name>
        <dbReference type="ChEBI" id="CHEBI:30413"/>
    </ligand>
    <ligandPart>
        <name>Fe</name>
        <dbReference type="ChEBI" id="CHEBI:18248"/>
    </ligandPart>
</feature>
<dbReference type="Proteomes" id="UP000794436">
    <property type="component" value="Unassembled WGS sequence"/>
</dbReference>
<dbReference type="GO" id="GO:0005506">
    <property type="term" value="F:iron ion binding"/>
    <property type="evidence" value="ECO:0007669"/>
    <property type="project" value="InterPro"/>
</dbReference>
<organism evidence="7 8">
    <name type="scientific">Pythium oligandrum</name>
    <name type="common">Mycoparasitic fungus</name>
    <dbReference type="NCBI Taxonomy" id="41045"/>
    <lineage>
        <taxon>Eukaryota</taxon>
        <taxon>Sar</taxon>
        <taxon>Stramenopiles</taxon>
        <taxon>Oomycota</taxon>
        <taxon>Peronosporomycetes</taxon>
        <taxon>Pythiales</taxon>
        <taxon>Pythiaceae</taxon>
        <taxon>Pythium</taxon>
    </lineage>
</organism>
<evidence type="ECO:0000256" key="4">
    <source>
        <dbReference type="ARBA" id="ARBA00023004"/>
    </source>
</evidence>
<name>A0A8K1CL28_PYTOL</name>
<reference evidence="7" key="1">
    <citation type="submission" date="2019-03" db="EMBL/GenBank/DDBJ databases">
        <title>Long read genome sequence of the mycoparasitic Pythium oligandrum ATCC 38472 isolated from sugarbeet rhizosphere.</title>
        <authorList>
            <person name="Gaulin E."/>
        </authorList>
    </citation>
    <scope>NUCLEOTIDE SEQUENCE</scope>
    <source>
        <strain evidence="7">ATCC 38472_TT</strain>
    </source>
</reference>
<evidence type="ECO:0000256" key="3">
    <source>
        <dbReference type="ARBA" id="ARBA00023002"/>
    </source>
</evidence>
<evidence type="ECO:0008006" key="9">
    <source>
        <dbReference type="Google" id="ProtNLM"/>
    </source>
</evidence>